<accession>A0A1J1AEP2</accession>
<dbReference type="SUPFAM" id="SSF54211">
    <property type="entry name" value="Ribosomal protein S5 domain 2-like"/>
    <property type="match status" value="1"/>
</dbReference>
<dbReference type="PIRSF" id="PIRSF015950">
    <property type="entry name" value="Mev_P_decrbx"/>
    <property type="match status" value="1"/>
</dbReference>
<dbReference type="GO" id="GO:0008299">
    <property type="term" value="P:isoprenoid biosynthetic process"/>
    <property type="evidence" value="ECO:0007669"/>
    <property type="project" value="InterPro"/>
</dbReference>
<dbReference type="SUPFAM" id="SSF55060">
    <property type="entry name" value="GHMP Kinase, C-terminal domain"/>
    <property type="match status" value="1"/>
</dbReference>
<evidence type="ECO:0000313" key="6">
    <source>
        <dbReference type="Proteomes" id="UP000186165"/>
    </source>
</evidence>
<evidence type="ECO:0000256" key="2">
    <source>
        <dbReference type="ARBA" id="ARBA00023098"/>
    </source>
</evidence>
<keyword evidence="6" id="KW-1185">Reference proteome</keyword>
<keyword evidence="3 5" id="KW-0456">Lyase</keyword>
<evidence type="ECO:0000256" key="3">
    <source>
        <dbReference type="ARBA" id="ARBA00023239"/>
    </source>
</evidence>
<dbReference type="KEGG" id="hhsr:HSR6_1831"/>
<dbReference type="Gene3D" id="3.30.230.10">
    <property type="match status" value="1"/>
</dbReference>
<dbReference type="InterPro" id="IPR014721">
    <property type="entry name" value="Ribsml_uS5_D2-typ_fold_subgr"/>
</dbReference>
<keyword evidence="2" id="KW-0443">Lipid metabolism</keyword>
<dbReference type="InterPro" id="IPR053859">
    <property type="entry name" value="MVD-like_N"/>
</dbReference>
<gene>
    <name evidence="5" type="primary">pmd</name>
    <name evidence="5" type="ORF">HSR6_1831</name>
</gene>
<dbReference type="InterPro" id="IPR020568">
    <property type="entry name" value="Ribosomal_Su5_D2-typ_SF"/>
</dbReference>
<keyword evidence="1" id="KW-0444">Lipid biosynthesis</keyword>
<dbReference type="Pfam" id="PF22700">
    <property type="entry name" value="MVD-like_N"/>
    <property type="match status" value="1"/>
</dbReference>
<reference evidence="6" key="1">
    <citation type="submission" date="2016-08" db="EMBL/GenBank/DDBJ databases">
        <title>Discovery of first anaerobic lithoheterotrophic haloarchae widely represented in hypersaline habitats.</title>
        <authorList>
            <person name="Sorokin D.Y."/>
            <person name="Kublanov I.V."/>
            <person name="Roman P."/>
            <person name="Sinninghe Damste J.S."/>
            <person name="Golyshin P.N."/>
            <person name="Rojo D."/>
            <person name="Ciordia S."/>
            <person name="Mena Md.C."/>
            <person name="Ferrer M."/>
            <person name="Smedile F."/>
            <person name="Messina E."/>
            <person name="La Cono V."/>
            <person name="Yakimov M.M."/>
        </authorList>
    </citation>
    <scope>NUCLEOTIDE SEQUENCE [LARGE SCALE GENOMIC DNA]</scope>
    <source>
        <strain evidence="6">HSR6</strain>
    </source>
</reference>
<dbReference type="InterPro" id="IPR005935">
    <property type="entry name" value="Mev_decarb"/>
</dbReference>
<feature type="domain" description="Diphosphomevalonate decarboxylase-like N-terminal" evidence="4">
    <location>
        <begin position="11"/>
        <end position="158"/>
    </location>
</feature>
<sequence length="323" mass="34486">MGKGMKATAVAHPIQGLLKYHGFRDRERNVPAHDSISVCTAPSRTTTTVAFGHEIDQVTVDDEPIDEEGADRAREVLDLVRERAGIESGARVVSENTFESNVGLGASASAYAALAKAAVDAAGLDLSRDELSRLARRGAASAARSVVGGFAHLHTATAPAAAVASPIPSGFDQDLRIVIASLPERKYTSRAHTTTPESPYFEGRLAGVPETTADLRTAIRSGDFQTTFGIAERESIELLGVTMTGPDGWLYWRPETLTVLDIARSLREEGVPVYFSADTGATAYLNTTAEHVETVRKAIEAKSIPTRTWRVGGGVRAATTHLF</sequence>
<dbReference type="InterPro" id="IPR036554">
    <property type="entry name" value="GHMP_kinase_C_sf"/>
</dbReference>
<organism evidence="5 6">
    <name type="scientific">Halodesulfurarchaeum formicicum</name>
    <dbReference type="NCBI Taxonomy" id="1873524"/>
    <lineage>
        <taxon>Archaea</taxon>
        <taxon>Methanobacteriati</taxon>
        <taxon>Methanobacteriota</taxon>
        <taxon>Stenosarchaea group</taxon>
        <taxon>Halobacteria</taxon>
        <taxon>Halobacteriales</taxon>
        <taxon>Halobacteriaceae</taxon>
        <taxon>Halodesulfurarchaeum</taxon>
    </lineage>
</organism>
<dbReference type="GO" id="GO:0004163">
    <property type="term" value="F:diphosphomevalonate decarboxylase activity"/>
    <property type="evidence" value="ECO:0007669"/>
    <property type="project" value="UniProtKB-EC"/>
</dbReference>
<evidence type="ECO:0000259" key="4">
    <source>
        <dbReference type="Pfam" id="PF22700"/>
    </source>
</evidence>
<dbReference type="EC" id="4.1.1.33" evidence="5"/>
<evidence type="ECO:0000313" key="5">
    <source>
        <dbReference type="EMBL" id="APE96267.1"/>
    </source>
</evidence>
<dbReference type="AlphaFoldDB" id="A0A1J1AEP2"/>
<dbReference type="PANTHER" id="PTHR10977:SF3">
    <property type="entry name" value="DIPHOSPHOMEVALONATE DECARBOXYLASE"/>
    <property type="match status" value="1"/>
</dbReference>
<dbReference type="Gene3D" id="3.30.70.890">
    <property type="entry name" value="GHMP kinase, C-terminal domain"/>
    <property type="match status" value="1"/>
</dbReference>
<name>A0A1J1AEP2_9EURY</name>
<protein>
    <submittedName>
        <fullName evidence="5">Phosphomevalonate decarboxylase</fullName>
        <ecNumber evidence="5">4.1.1.33</ecNumber>
    </submittedName>
</protein>
<dbReference type="PANTHER" id="PTHR10977">
    <property type="entry name" value="DIPHOSPHOMEVALONATE DECARBOXYLASE"/>
    <property type="match status" value="1"/>
</dbReference>
<evidence type="ECO:0000256" key="1">
    <source>
        <dbReference type="ARBA" id="ARBA00022516"/>
    </source>
</evidence>
<dbReference type="Proteomes" id="UP000186165">
    <property type="component" value="Chromosome"/>
</dbReference>
<dbReference type="EMBL" id="CP016804">
    <property type="protein sequence ID" value="APE96267.1"/>
    <property type="molecule type" value="Genomic_DNA"/>
</dbReference>
<proteinExistence type="predicted"/>